<keyword evidence="11" id="KW-1071">Ligand-gated ion channel</keyword>
<feature type="site" description="Crucial to convey clamshell closure to channel opening" evidence="14">
    <location>
        <position position="614"/>
    </location>
</feature>
<dbReference type="InterPro" id="IPR001508">
    <property type="entry name" value="Iono_Glu_rcpt_met"/>
</dbReference>
<keyword evidence="17" id="KW-0732">Signal</keyword>
<feature type="transmembrane region" description="Helical" evidence="16">
    <location>
        <begin position="512"/>
        <end position="530"/>
    </location>
</feature>
<feature type="binding site" evidence="13">
    <location>
        <position position="472"/>
    </location>
    <ligand>
        <name>L-glutamate</name>
        <dbReference type="ChEBI" id="CHEBI:29985"/>
    </ligand>
</feature>
<feature type="disulfide bond" evidence="15">
    <location>
        <begin position="727"/>
        <end position="784"/>
    </location>
</feature>
<comment type="similarity">
    <text evidence="2">Belongs to the glutamate-gated ion channel (TC 1.A.10.1) family.</text>
</comment>
<keyword evidence="5 16" id="KW-0812">Transmembrane</keyword>
<sequence>MEVNILLVLVFLFNLGCVASELSLKFVFLIEVHDAELGQHIGRTLKMVEDQRPEVRVTDTVVQLDRENEDESYRRLCAALSNGGSMIIDLSWTPWELAEELSSQTGLPIVRTLLGSQQLVAAFDGYLESRNATDAALLLESEGDVDRTLFELLGRSNVRIWAHAGLTRDSARALKTMRPEANFYLLLGEASFVMDTYRRAVKEKLVRRDYRWNLILTDYSGDTFDSTQLVLPSMILHVDPAECCKLMGLREECSCPTDLKRKQYIIDALLLYIADTYSKLEPELAIISARIDCDNLQGSELNATRDRLFRQFAEDAEMTNETLFYWDADRSGIFLRSRFILSTYKPDEGLQTVAAWTAGEEFKLLPGVVLEPLKMFFRIGTSPAVPWTLAMLDPETGKPMVNEDNQPMYEGYCIDLIAKLAETMDFDYEVVTPKSGSFGKKLANGSWDGVVGDLMRGETDMAVAALTMTAEREEVIDFVAPYFEQTGILIAIRKPIRKTSLFKFMTVLRTEVWLSIVAALVLTGLMIWLLDKYSPYSARNNPNAYPYPCREFTLKESFWFALTSFTPQGGGEAPKALSGRTLVAAYWLFVVLMLATFTANLAAFLTVERMQTPVSSLEQLARQSRINYTVVESSTIHQYFINMKFAEDTLYRVWKEITLNATSDQAQYRVWDYPIREQYGHILLAINASGPVPDAKTGFEQVNEHTDADFAFIHDSAEIKYEVTRNCNLTEVGEVFAEQPYAIAVQQGSRLQEHLSRALLDLQKERFLEQLASKYWNESARQACPDADESEGITLESLGGVFIATLFGLGLAMITLGWEVFYYKRKEKNKVQTIDEKMERAAFGDTKKKLEKKMSNVHLRKKDRKTAKIGKVVKMDDPAKNNRVTIGNTFKPAVEKLGVSYISVYPKGEYRP</sequence>
<evidence type="ECO:0000256" key="6">
    <source>
        <dbReference type="ARBA" id="ARBA00022989"/>
    </source>
</evidence>
<dbReference type="AlphaFoldDB" id="A0A978W759"/>
<dbReference type="GO" id="GO:0005886">
    <property type="term" value="C:plasma membrane"/>
    <property type="evidence" value="ECO:0007669"/>
    <property type="project" value="UniProtKB-SubCell"/>
</dbReference>
<keyword evidence="15" id="KW-1015">Disulfide bond</keyword>
<dbReference type="SUPFAM" id="SSF81324">
    <property type="entry name" value="Voltage-gated potassium channels"/>
    <property type="match status" value="1"/>
</dbReference>
<comment type="subcellular location">
    <subcellularLocation>
        <location evidence="1">Cell membrane</location>
        <topology evidence="1">Multi-pass membrane protein</topology>
    </subcellularLocation>
</comment>
<dbReference type="Pfam" id="PF10613">
    <property type="entry name" value="Lig_chan-Glu_bd"/>
    <property type="match status" value="1"/>
</dbReference>
<dbReference type="Pfam" id="PF00060">
    <property type="entry name" value="Lig_chan"/>
    <property type="match status" value="1"/>
</dbReference>
<evidence type="ECO:0000256" key="17">
    <source>
        <dbReference type="SAM" id="SignalP"/>
    </source>
</evidence>
<evidence type="ECO:0000259" key="18">
    <source>
        <dbReference type="SMART" id="SM00079"/>
    </source>
</evidence>
<dbReference type="InterPro" id="IPR019594">
    <property type="entry name" value="Glu/Gly-bd"/>
</dbReference>
<feature type="binding site" evidence="13">
    <location>
        <position position="715"/>
    </location>
    <ligand>
        <name>L-glutamate</name>
        <dbReference type="ChEBI" id="CHEBI:29985"/>
    </ligand>
</feature>
<reference evidence="20" key="1">
    <citation type="journal article" date="2021" name="Zhi Wu Bao Hu">
        <title>Identification and Analysis of Chemosensory Gene of Yellow Leaf Borer.</title>
        <authorList>
            <person name="Li Z."/>
            <person name="Liu L."/>
            <person name="Yang B."/>
            <person name="Yan S."/>
            <person name="Wang G."/>
        </authorList>
    </citation>
    <scope>NUCLEOTIDE SEQUENCE</scope>
    <source>
        <strain evidence="20">ZC1996054</strain>
        <tissue evidence="20">Antennae and mouthparts</tissue>
    </source>
</reference>
<dbReference type="GO" id="GO:0015276">
    <property type="term" value="F:ligand-gated monoatomic ion channel activity"/>
    <property type="evidence" value="ECO:0007669"/>
    <property type="project" value="InterPro"/>
</dbReference>
<organism evidence="20">
    <name type="scientific">Heortia vitessoides</name>
    <dbReference type="NCBI Taxonomy" id="1557813"/>
    <lineage>
        <taxon>Eukaryota</taxon>
        <taxon>Metazoa</taxon>
        <taxon>Ecdysozoa</taxon>
        <taxon>Arthropoda</taxon>
        <taxon>Hexapoda</taxon>
        <taxon>Insecta</taxon>
        <taxon>Pterygota</taxon>
        <taxon>Neoptera</taxon>
        <taxon>Endopterygota</taxon>
        <taxon>Lepidoptera</taxon>
        <taxon>Glossata</taxon>
        <taxon>Ditrysia</taxon>
        <taxon>Pyraloidea</taxon>
        <taxon>Crambidae</taxon>
        <taxon>Heortia</taxon>
    </lineage>
</organism>
<dbReference type="Gene3D" id="3.40.190.10">
    <property type="entry name" value="Periplasmic binding protein-like II"/>
    <property type="match status" value="3"/>
</dbReference>
<dbReference type="FunFam" id="3.40.190.10:FF:000024">
    <property type="entry name" value="Glutamate receptor, ionotropic, delta 1"/>
    <property type="match status" value="1"/>
</dbReference>
<feature type="domain" description="Ionotropic glutamate receptor C-terminal" evidence="18">
    <location>
        <begin position="388"/>
        <end position="778"/>
    </location>
</feature>
<evidence type="ECO:0000256" key="1">
    <source>
        <dbReference type="ARBA" id="ARBA00004651"/>
    </source>
</evidence>
<dbReference type="PANTHER" id="PTHR18966">
    <property type="entry name" value="IONOTROPIC GLUTAMATE RECEPTOR"/>
    <property type="match status" value="1"/>
</dbReference>
<evidence type="ECO:0000256" key="3">
    <source>
        <dbReference type="ARBA" id="ARBA00022448"/>
    </source>
</evidence>
<keyword evidence="6 16" id="KW-1133">Transmembrane helix</keyword>
<feature type="binding site" evidence="13">
    <location>
        <position position="467"/>
    </location>
    <ligand>
        <name>L-glutamate</name>
        <dbReference type="ChEBI" id="CHEBI:29985"/>
    </ligand>
</feature>
<evidence type="ECO:0000259" key="19">
    <source>
        <dbReference type="SMART" id="SM00918"/>
    </source>
</evidence>
<evidence type="ECO:0000256" key="9">
    <source>
        <dbReference type="ARBA" id="ARBA00023170"/>
    </source>
</evidence>
<dbReference type="EMBL" id="MW717350">
    <property type="protein sequence ID" value="UVB79156.1"/>
    <property type="molecule type" value="mRNA"/>
</dbReference>
<dbReference type="Gene3D" id="1.10.287.70">
    <property type="match status" value="1"/>
</dbReference>
<name>A0A978W759_9NEOP</name>
<accession>A0A978W759</accession>
<keyword evidence="3" id="KW-0813">Transport</keyword>
<feature type="chain" id="PRO_5037640323" evidence="17">
    <location>
        <begin position="21"/>
        <end position="912"/>
    </location>
</feature>
<keyword evidence="4" id="KW-1003">Cell membrane</keyword>
<evidence type="ECO:0000256" key="2">
    <source>
        <dbReference type="ARBA" id="ARBA00008685"/>
    </source>
</evidence>
<dbReference type="CDD" id="cd13717">
    <property type="entry name" value="PBP2_iGluR_putative"/>
    <property type="match status" value="1"/>
</dbReference>
<evidence type="ECO:0000256" key="8">
    <source>
        <dbReference type="ARBA" id="ARBA00023136"/>
    </source>
</evidence>
<dbReference type="FunFam" id="1.10.287.70:FF:000143">
    <property type="entry name" value="Probable glutamate receptor"/>
    <property type="match status" value="1"/>
</dbReference>
<dbReference type="SMART" id="SM00079">
    <property type="entry name" value="PBPe"/>
    <property type="match status" value="1"/>
</dbReference>
<keyword evidence="10" id="KW-0325">Glycoprotein</keyword>
<dbReference type="SMART" id="SM00918">
    <property type="entry name" value="Lig_chan-Glu_bd"/>
    <property type="match status" value="1"/>
</dbReference>
<keyword evidence="9 20" id="KW-0675">Receptor</keyword>
<protein>
    <submittedName>
        <fullName evidence="20">Ionotropic receptor 8a</fullName>
    </submittedName>
</protein>
<evidence type="ECO:0000256" key="4">
    <source>
        <dbReference type="ARBA" id="ARBA00022475"/>
    </source>
</evidence>
<feature type="transmembrane region" description="Helical" evidence="16">
    <location>
        <begin position="584"/>
        <end position="607"/>
    </location>
</feature>
<evidence type="ECO:0000313" key="20">
    <source>
        <dbReference type="EMBL" id="UVB79156.1"/>
    </source>
</evidence>
<evidence type="ECO:0000256" key="15">
    <source>
        <dbReference type="PIRSR" id="PIRSR601508-3"/>
    </source>
</evidence>
<feature type="domain" description="Ionotropic glutamate receptor L-glutamate and glycine-binding" evidence="19">
    <location>
        <begin position="399"/>
        <end position="456"/>
    </location>
</feature>
<evidence type="ECO:0000256" key="7">
    <source>
        <dbReference type="ARBA" id="ARBA00023065"/>
    </source>
</evidence>
<evidence type="ECO:0000256" key="5">
    <source>
        <dbReference type="ARBA" id="ARBA00022692"/>
    </source>
</evidence>
<proteinExistence type="evidence at transcript level"/>
<dbReference type="InterPro" id="IPR015683">
    <property type="entry name" value="Ionotropic_Glu_rcpt"/>
</dbReference>
<evidence type="ECO:0000256" key="11">
    <source>
        <dbReference type="ARBA" id="ARBA00023286"/>
    </source>
</evidence>
<evidence type="ECO:0000256" key="16">
    <source>
        <dbReference type="SAM" id="Phobius"/>
    </source>
</evidence>
<dbReference type="InterPro" id="IPR001320">
    <property type="entry name" value="Iontro_rcpt_C"/>
</dbReference>
<keyword evidence="7" id="KW-0406">Ion transport</keyword>
<dbReference type="PRINTS" id="PR00177">
    <property type="entry name" value="NMDARECEPTOR"/>
</dbReference>
<dbReference type="SUPFAM" id="SSF53850">
    <property type="entry name" value="Periplasmic binding protein-like II"/>
    <property type="match status" value="1"/>
</dbReference>
<keyword evidence="8 16" id="KW-0472">Membrane</keyword>
<evidence type="ECO:0000256" key="10">
    <source>
        <dbReference type="ARBA" id="ARBA00023180"/>
    </source>
</evidence>
<evidence type="ECO:0000256" key="13">
    <source>
        <dbReference type="PIRSR" id="PIRSR601508-1"/>
    </source>
</evidence>
<keyword evidence="12" id="KW-0407">Ion channel</keyword>
<feature type="signal peptide" evidence="17">
    <location>
        <begin position="1"/>
        <end position="20"/>
    </location>
</feature>
<feature type="transmembrane region" description="Helical" evidence="16">
    <location>
        <begin position="798"/>
        <end position="821"/>
    </location>
</feature>
<evidence type="ECO:0000256" key="14">
    <source>
        <dbReference type="PIRSR" id="PIRSR601508-2"/>
    </source>
</evidence>
<dbReference type="GO" id="GO:0038023">
    <property type="term" value="F:signaling receptor activity"/>
    <property type="evidence" value="ECO:0007669"/>
    <property type="project" value="InterPro"/>
</dbReference>
<evidence type="ECO:0000256" key="12">
    <source>
        <dbReference type="ARBA" id="ARBA00023303"/>
    </source>
</evidence>